<dbReference type="Proteomes" id="UP000663845">
    <property type="component" value="Unassembled WGS sequence"/>
</dbReference>
<name>A0A814A5V7_9BILA</name>
<accession>A0A814A5V7</accession>
<evidence type="ECO:0000313" key="2">
    <source>
        <dbReference type="EMBL" id="CAF4074046.1"/>
    </source>
</evidence>
<dbReference type="Proteomes" id="UP000663844">
    <property type="component" value="Unassembled WGS sequence"/>
</dbReference>
<proteinExistence type="predicted"/>
<comment type="caution">
    <text evidence="1">The sequence shown here is derived from an EMBL/GenBank/DDBJ whole genome shotgun (WGS) entry which is preliminary data.</text>
</comment>
<dbReference type="EMBL" id="CAJNOG010000082">
    <property type="protein sequence ID" value="CAF0909318.1"/>
    <property type="molecule type" value="Genomic_DNA"/>
</dbReference>
<dbReference type="InterPro" id="IPR032675">
    <property type="entry name" value="LRR_dom_sf"/>
</dbReference>
<evidence type="ECO:0000313" key="3">
    <source>
        <dbReference type="Proteomes" id="UP000663845"/>
    </source>
</evidence>
<organism evidence="1 3">
    <name type="scientific">Adineta steineri</name>
    <dbReference type="NCBI Taxonomy" id="433720"/>
    <lineage>
        <taxon>Eukaryota</taxon>
        <taxon>Metazoa</taxon>
        <taxon>Spiralia</taxon>
        <taxon>Gnathifera</taxon>
        <taxon>Rotifera</taxon>
        <taxon>Eurotatoria</taxon>
        <taxon>Bdelloidea</taxon>
        <taxon>Adinetida</taxon>
        <taxon>Adinetidae</taxon>
        <taxon>Adineta</taxon>
    </lineage>
</organism>
<dbReference type="EMBL" id="CAJOAZ010004760">
    <property type="protein sequence ID" value="CAF4074046.1"/>
    <property type="molecule type" value="Genomic_DNA"/>
</dbReference>
<evidence type="ECO:0000313" key="1">
    <source>
        <dbReference type="EMBL" id="CAF0909318.1"/>
    </source>
</evidence>
<dbReference type="Gene3D" id="3.80.10.10">
    <property type="entry name" value="Ribonuclease Inhibitor"/>
    <property type="match status" value="1"/>
</dbReference>
<dbReference type="AlphaFoldDB" id="A0A814A5V7"/>
<sequence length="389" mass="46872">MTMNKMILESLSNELFIELFELFDVVDLFRSFYGQNIRFNSLLLTHVRDCRVDFRSIFKEDFNRFCRIYLPFIINRTIYLRLSDNEETPYQCAHFQSAGFTFGQFDNLRYLTFENVSSDSKIDQFFFCDLYHLRNLTHLKFIDCRLCAISSSDFQDVIDQIWNLPKLTHCYFDFRFRGRSHFCIPTSVSTSLQYLTTLGNWWYSNKFVDLLKKTPNLRTFAVSLKTFQIDEIPFLYQFLSWPKNLSVKRLILYKVNTQRLMINLFQLVPNVSHLKIEIFSIKLDGNEWEQIIVNYLPQLKVFQMKMNTDLCHSIDNQRNEEKIDQFLATYRTPFWIEHHQWFIRCHWGLWMKDIMICVYSLPYKFGDSLIYEDQLLDQTKSTCPGEMHF</sequence>
<gene>
    <name evidence="1" type="ORF">JYZ213_LOCUS10988</name>
    <name evidence="2" type="ORF">OXD698_LOCUS33888</name>
</gene>
<evidence type="ECO:0008006" key="4">
    <source>
        <dbReference type="Google" id="ProtNLM"/>
    </source>
</evidence>
<protein>
    <recommendedName>
        <fullName evidence="4">F-box domain-containing protein</fullName>
    </recommendedName>
</protein>
<dbReference type="SUPFAM" id="SSF52047">
    <property type="entry name" value="RNI-like"/>
    <property type="match status" value="1"/>
</dbReference>
<reference evidence="1" key="1">
    <citation type="submission" date="2021-02" db="EMBL/GenBank/DDBJ databases">
        <authorList>
            <person name="Nowell W R."/>
        </authorList>
    </citation>
    <scope>NUCLEOTIDE SEQUENCE</scope>
</reference>